<keyword evidence="3" id="KW-1185">Reference proteome</keyword>
<dbReference type="EMBL" id="FMHU01000001">
    <property type="protein sequence ID" value="SCL13301.1"/>
    <property type="molecule type" value="Genomic_DNA"/>
</dbReference>
<name>A0A1C6R8R7_9ACTN</name>
<gene>
    <name evidence="2" type="ORF">GA0074694_0255</name>
</gene>
<accession>A0A1C6R8R7</accession>
<proteinExistence type="predicted"/>
<dbReference type="Proteomes" id="UP000198906">
    <property type="component" value="Unassembled WGS sequence"/>
</dbReference>
<reference evidence="3" key="1">
    <citation type="submission" date="2016-06" db="EMBL/GenBank/DDBJ databases">
        <authorList>
            <person name="Varghese N."/>
        </authorList>
    </citation>
    <scope>NUCLEOTIDE SEQUENCE [LARGE SCALE GENOMIC DNA]</scope>
    <source>
        <strain evidence="3">DSM 46123</strain>
    </source>
</reference>
<keyword evidence="1" id="KW-0472">Membrane</keyword>
<evidence type="ECO:0000256" key="1">
    <source>
        <dbReference type="SAM" id="Phobius"/>
    </source>
</evidence>
<keyword evidence="1" id="KW-0812">Transmembrane</keyword>
<evidence type="ECO:0000313" key="2">
    <source>
        <dbReference type="EMBL" id="SCL13301.1"/>
    </source>
</evidence>
<dbReference type="AlphaFoldDB" id="A0A1C6R8R7"/>
<evidence type="ECO:0000313" key="3">
    <source>
        <dbReference type="Proteomes" id="UP000198906"/>
    </source>
</evidence>
<keyword evidence="1" id="KW-1133">Transmembrane helix</keyword>
<dbReference type="STRING" id="47866.GA0074694_0255"/>
<protein>
    <submittedName>
        <fullName evidence="2">Uncharacterized protein</fullName>
    </submittedName>
</protein>
<sequence>MRGFATLVGMADDSVDPGGTIESYRAFVPAPELASPTGPPVPESSKPSLIGAVVVAALLLALAFWIALS</sequence>
<feature type="transmembrane region" description="Helical" evidence="1">
    <location>
        <begin position="49"/>
        <end position="68"/>
    </location>
</feature>
<organism evidence="2 3">
    <name type="scientific">Micromonospora inyonensis</name>
    <dbReference type="NCBI Taxonomy" id="47866"/>
    <lineage>
        <taxon>Bacteria</taxon>
        <taxon>Bacillati</taxon>
        <taxon>Actinomycetota</taxon>
        <taxon>Actinomycetes</taxon>
        <taxon>Micromonosporales</taxon>
        <taxon>Micromonosporaceae</taxon>
        <taxon>Micromonospora</taxon>
    </lineage>
</organism>